<keyword evidence="2" id="KW-1185">Reference proteome</keyword>
<dbReference type="Proteomes" id="UP001482620">
    <property type="component" value="Unassembled WGS sequence"/>
</dbReference>
<evidence type="ECO:0000313" key="1">
    <source>
        <dbReference type="EMBL" id="MEQ2252569.1"/>
    </source>
</evidence>
<proteinExistence type="predicted"/>
<organism evidence="1 2">
    <name type="scientific">Ilyodon furcidens</name>
    <name type="common">goldbreast splitfin</name>
    <dbReference type="NCBI Taxonomy" id="33524"/>
    <lineage>
        <taxon>Eukaryota</taxon>
        <taxon>Metazoa</taxon>
        <taxon>Chordata</taxon>
        <taxon>Craniata</taxon>
        <taxon>Vertebrata</taxon>
        <taxon>Euteleostomi</taxon>
        <taxon>Actinopterygii</taxon>
        <taxon>Neopterygii</taxon>
        <taxon>Teleostei</taxon>
        <taxon>Neoteleostei</taxon>
        <taxon>Acanthomorphata</taxon>
        <taxon>Ovalentaria</taxon>
        <taxon>Atherinomorphae</taxon>
        <taxon>Cyprinodontiformes</taxon>
        <taxon>Goodeidae</taxon>
        <taxon>Ilyodon</taxon>
    </lineage>
</organism>
<feature type="non-terminal residue" evidence="1">
    <location>
        <position position="1"/>
    </location>
</feature>
<protein>
    <submittedName>
        <fullName evidence="1">Uncharacterized protein</fullName>
    </submittedName>
</protein>
<dbReference type="EMBL" id="JAHRIQ010095284">
    <property type="protein sequence ID" value="MEQ2252569.1"/>
    <property type="molecule type" value="Genomic_DNA"/>
</dbReference>
<accession>A0ABV0V6E7</accession>
<feature type="non-terminal residue" evidence="1">
    <location>
        <position position="65"/>
    </location>
</feature>
<name>A0ABV0V6E7_9TELE</name>
<sequence length="65" mass="7163">TTEVLSNWCQTCRIRCPASCTLGTSAPCMRRDPPMGSSVPWAWWMTAALSSLMPETSTIPQRSSE</sequence>
<comment type="caution">
    <text evidence="1">The sequence shown here is derived from an EMBL/GenBank/DDBJ whole genome shotgun (WGS) entry which is preliminary data.</text>
</comment>
<evidence type="ECO:0000313" key="2">
    <source>
        <dbReference type="Proteomes" id="UP001482620"/>
    </source>
</evidence>
<gene>
    <name evidence="1" type="ORF">ILYODFUR_023076</name>
</gene>
<reference evidence="1 2" key="1">
    <citation type="submission" date="2021-06" db="EMBL/GenBank/DDBJ databases">
        <authorList>
            <person name="Palmer J.M."/>
        </authorList>
    </citation>
    <scope>NUCLEOTIDE SEQUENCE [LARGE SCALE GENOMIC DNA]</scope>
    <source>
        <strain evidence="2">if_2019</strain>
        <tissue evidence="1">Muscle</tissue>
    </source>
</reference>